<comment type="caution">
    <text evidence="1">The sequence shown here is derived from an EMBL/GenBank/DDBJ whole genome shotgun (WGS) entry which is preliminary data.</text>
</comment>
<evidence type="ECO:0000313" key="1">
    <source>
        <dbReference type="EMBL" id="CAG8848430.1"/>
    </source>
</evidence>
<dbReference type="Proteomes" id="UP000789901">
    <property type="component" value="Unassembled WGS sequence"/>
</dbReference>
<dbReference type="EMBL" id="CAJVQB010091934">
    <property type="protein sequence ID" value="CAG8848430.1"/>
    <property type="molecule type" value="Genomic_DNA"/>
</dbReference>
<reference evidence="1 2" key="1">
    <citation type="submission" date="2021-06" db="EMBL/GenBank/DDBJ databases">
        <authorList>
            <person name="Kallberg Y."/>
            <person name="Tangrot J."/>
            <person name="Rosling A."/>
        </authorList>
    </citation>
    <scope>NUCLEOTIDE SEQUENCE [LARGE SCALE GENOMIC DNA]</scope>
    <source>
        <strain evidence="1 2">120-4 pot B 10/14</strain>
    </source>
</reference>
<evidence type="ECO:0000313" key="2">
    <source>
        <dbReference type="Proteomes" id="UP000789901"/>
    </source>
</evidence>
<sequence>FRQQYPTSSLIEAQYQTRKTTFYNGVQYLISDEYCVETSLLKKQNNVKQNISQIE</sequence>
<keyword evidence="2" id="KW-1185">Reference proteome</keyword>
<organism evidence="1 2">
    <name type="scientific">Gigaspora margarita</name>
    <dbReference type="NCBI Taxonomy" id="4874"/>
    <lineage>
        <taxon>Eukaryota</taxon>
        <taxon>Fungi</taxon>
        <taxon>Fungi incertae sedis</taxon>
        <taxon>Mucoromycota</taxon>
        <taxon>Glomeromycotina</taxon>
        <taxon>Glomeromycetes</taxon>
        <taxon>Diversisporales</taxon>
        <taxon>Gigasporaceae</taxon>
        <taxon>Gigaspora</taxon>
    </lineage>
</organism>
<protein>
    <submittedName>
        <fullName evidence="1">41414_t:CDS:1</fullName>
    </submittedName>
</protein>
<gene>
    <name evidence="1" type="ORF">GMARGA_LOCUS39176</name>
</gene>
<feature type="non-terminal residue" evidence="1">
    <location>
        <position position="1"/>
    </location>
</feature>
<accession>A0ABN7X5S4</accession>
<feature type="non-terminal residue" evidence="1">
    <location>
        <position position="55"/>
    </location>
</feature>
<name>A0ABN7X5S4_GIGMA</name>
<proteinExistence type="predicted"/>